<gene>
    <name evidence="2" type="ORF">SAMN04488090_0596</name>
</gene>
<keyword evidence="1" id="KW-0732">Signal</keyword>
<dbReference type="InterPro" id="IPR011990">
    <property type="entry name" value="TPR-like_helical_dom_sf"/>
</dbReference>
<dbReference type="SUPFAM" id="SSF48452">
    <property type="entry name" value="TPR-like"/>
    <property type="match status" value="1"/>
</dbReference>
<evidence type="ECO:0000256" key="1">
    <source>
        <dbReference type="SAM" id="SignalP"/>
    </source>
</evidence>
<dbReference type="RefSeq" id="WP_093197495.1">
    <property type="nucleotide sequence ID" value="NZ_FNGS01000001.1"/>
</dbReference>
<sequence>MHKIPSPIRKAALLLMAGLVSSCSDFGDMNTDPNRASSANTAFLLTAAITGATSGNSGVPGSVTNTIAQPNLYAQHWSEITYTTNSRYGASTFDYNGFYAGPLISLATIMQLNTDPATKASVTANGSNANQLAIARILRAYQFSVLTDRFGDIPYSDALKGQTSLRPKFDAQKDIYTDLFKELKDAVTQFDGGTNVKGDVLLGGSPAKWKKFANTLRMALALRLSKIDPATGKTEFAAAYTAGGLSATSDNVLYNHDALYPNPWFASFVTSGRLDFAVSTTLVDYMKPLSDPRLPAYADKSTNKQDYVGMPYGLTNPGAKPADVSLPAAALRTVVTAPAYVMTYAQTLFMQAEAAKLGWISGDPKALYEAAIKSSFEQWGVYKEDTYKAFIAQTGVAYSDAQALELIGTQKWVALYMQGYEAWTEWRRSGYPNFLKPAPGALNPSKQIPRRQQYPTTEAQLNTDNYNAANARQGADLDDTRIWWDKK</sequence>
<evidence type="ECO:0000313" key="3">
    <source>
        <dbReference type="Proteomes" id="UP000198901"/>
    </source>
</evidence>
<protein>
    <submittedName>
        <fullName evidence="2">Starch-binding associating with outer membrane</fullName>
    </submittedName>
</protein>
<dbReference type="Gene3D" id="1.25.40.390">
    <property type="match status" value="1"/>
</dbReference>
<reference evidence="2 3" key="1">
    <citation type="submission" date="2016-10" db="EMBL/GenBank/DDBJ databases">
        <authorList>
            <person name="de Groot N.N."/>
        </authorList>
    </citation>
    <scope>NUCLEOTIDE SEQUENCE [LARGE SCALE GENOMIC DNA]</scope>
    <source>
        <strain evidence="2 3">DSM 21668</strain>
    </source>
</reference>
<name>A0A1G9IRH0_9BACT</name>
<accession>A0A1G9IRH0</accession>
<feature type="chain" id="PRO_5011667161" evidence="1">
    <location>
        <begin position="27"/>
        <end position="487"/>
    </location>
</feature>
<dbReference type="AlphaFoldDB" id="A0A1G9IRH0"/>
<organism evidence="2 3">
    <name type="scientific">Siphonobacter aquaeclarae</name>
    <dbReference type="NCBI Taxonomy" id="563176"/>
    <lineage>
        <taxon>Bacteria</taxon>
        <taxon>Pseudomonadati</taxon>
        <taxon>Bacteroidota</taxon>
        <taxon>Cytophagia</taxon>
        <taxon>Cytophagales</taxon>
        <taxon>Cytophagaceae</taxon>
        <taxon>Siphonobacter</taxon>
    </lineage>
</organism>
<keyword evidence="3" id="KW-1185">Reference proteome</keyword>
<dbReference type="OrthoDB" id="843771at2"/>
<evidence type="ECO:0000313" key="2">
    <source>
        <dbReference type="EMBL" id="SDL27899.1"/>
    </source>
</evidence>
<dbReference type="InterPro" id="IPR041662">
    <property type="entry name" value="SusD-like_2"/>
</dbReference>
<dbReference type="STRING" id="563176.SAMN04488090_0596"/>
<dbReference type="PROSITE" id="PS51257">
    <property type="entry name" value="PROKAR_LIPOPROTEIN"/>
    <property type="match status" value="1"/>
</dbReference>
<dbReference type="Pfam" id="PF12771">
    <property type="entry name" value="SusD-like_2"/>
    <property type="match status" value="1"/>
</dbReference>
<feature type="signal peptide" evidence="1">
    <location>
        <begin position="1"/>
        <end position="26"/>
    </location>
</feature>
<dbReference type="Proteomes" id="UP000198901">
    <property type="component" value="Unassembled WGS sequence"/>
</dbReference>
<proteinExistence type="predicted"/>
<dbReference type="EMBL" id="FNGS01000001">
    <property type="protein sequence ID" value="SDL27899.1"/>
    <property type="molecule type" value="Genomic_DNA"/>
</dbReference>